<gene>
    <name evidence="5" type="ORF">FF041_14620</name>
</gene>
<evidence type="ECO:0000256" key="1">
    <source>
        <dbReference type="ARBA" id="ARBA00010945"/>
    </source>
</evidence>
<dbReference type="PANTHER" id="PTHR35369:SF2">
    <property type="entry name" value="BLR3025 PROTEIN"/>
    <property type="match status" value="1"/>
</dbReference>
<feature type="domain" description="UmuC" evidence="4">
    <location>
        <begin position="28"/>
        <end position="132"/>
    </location>
</feature>
<dbReference type="InterPro" id="IPR043128">
    <property type="entry name" value="Rev_trsase/Diguanyl_cyclase"/>
</dbReference>
<dbReference type="SUPFAM" id="SSF56672">
    <property type="entry name" value="DNA/RNA polymerases"/>
    <property type="match status" value="1"/>
</dbReference>
<dbReference type="OrthoDB" id="4317601at2"/>
<name>A0A646KGI5_STRJU</name>
<dbReference type="InterPro" id="IPR043502">
    <property type="entry name" value="DNA/RNA_pol_sf"/>
</dbReference>
<dbReference type="InterPro" id="IPR050356">
    <property type="entry name" value="SulA_CellDiv_inhibitor"/>
</dbReference>
<keyword evidence="2" id="KW-0227">DNA damage</keyword>
<dbReference type="Pfam" id="PF11799">
    <property type="entry name" value="IMS_C"/>
    <property type="match status" value="1"/>
</dbReference>
<dbReference type="InterPro" id="IPR036775">
    <property type="entry name" value="DNA_pol_Y-fam_lit_finger_sf"/>
</dbReference>
<dbReference type="Proteomes" id="UP000419138">
    <property type="component" value="Unassembled WGS sequence"/>
</dbReference>
<sequence>MTERQVLRIHCHLDDQGYDQGYDPELYERLIELLHDFTPRTQALPPADADCDVTGALRYFRTDPYGLAQLIRMRALALYGVATTIGSGPNRMLAAMAADATPPGEVTHLGPEPEAIAAFLRPRPVGALYGVGPAVATLLVRHGLHTVGAVADTPVGTLQRLLGRVQGRRLHERAHGLDDRPVTPLEPARSLGAEHSFAHDELDPHRHREAVLALSEHLGIRLRAEHRVARRLTLTVRYADRSTTSRGRALPEPTGHGPALTRAGYDLYASLGLQRARVRGIGLRAEELRPDAYATVQLSLDPADDRARRIESSADRARARFGETAVRPATLARR</sequence>
<dbReference type="PANTHER" id="PTHR35369">
    <property type="entry name" value="BLR3025 PROTEIN-RELATED"/>
    <property type="match status" value="1"/>
</dbReference>
<dbReference type="PROSITE" id="PS50173">
    <property type="entry name" value="UMUC"/>
    <property type="match status" value="1"/>
</dbReference>
<dbReference type="InterPro" id="IPR001126">
    <property type="entry name" value="UmuC"/>
</dbReference>
<dbReference type="Gene3D" id="1.10.150.20">
    <property type="entry name" value="5' to 3' exonuclease, C-terminal subdomain"/>
    <property type="match status" value="1"/>
</dbReference>
<dbReference type="GO" id="GO:0006281">
    <property type="term" value="P:DNA repair"/>
    <property type="evidence" value="ECO:0007669"/>
    <property type="project" value="InterPro"/>
</dbReference>
<evidence type="ECO:0000256" key="3">
    <source>
        <dbReference type="ARBA" id="ARBA00025589"/>
    </source>
</evidence>
<proteinExistence type="inferred from homology"/>
<keyword evidence="6" id="KW-1185">Reference proteome</keyword>
<dbReference type="GO" id="GO:0003684">
    <property type="term" value="F:damaged DNA binding"/>
    <property type="evidence" value="ECO:0007669"/>
    <property type="project" value="InterPro"/>
</dbReference>
<comment type="caution">
    <text evidence="5">The sequence shown here is derived from an EMBL/GenBank/DDBJ whole genome shotgun (WGS) entry which is preliminary data.</text>
</comment>
<comment type="function">
    <text evidence="3">Poorly processive, error-prone DNA polymerase involved in untargeted mutagenesis. Copies undamaged DNA at stalled replication forks, which arise in vivo from mismatched or misaligned primer ends. These misaligned primers can be extended by PolIV. Exhibits no 3'-5' exonuclease (proofreading) activity. May be involved in translesional synthesis, in conjunction with the beta clamp from PolIII.</text>
</comment>
<dbReference type="InterPro" id="IPR017961">
    <property type="entry name" value="DNA_pol_Y-fam_little_finger"/>
</dbReference>
<organism evidence="5 6">
    <name type="scientific">Streptomyces jumonjinensis</name>
    <dbReference type="NCBI Taxonomy" id="1945"/>
    <lineage>
        <taxon>Bacteria</taxon>
        <taxon>Bacillati</taxon>
        <taxon>Actinomycetota</taxon>
        <taxon>Actinomycetes</taxon>
        <taxon>Kitasatosporales</taxon>
        <taxon>Streptomycetaceae</taxon>
        <taxon>Streptomyces</taxon>
    </lineage>
</organism>
<dbReference type="RefSeq" id="WP_153523220.1">
    <property type="nucleotide sequence ID" value="NZ_JBEPDZ010000008.1"/>
</dbReference>
<dbReference type="AlphaFoldDB" id="A0A646KGI5"/>
<dbReference type="Gene3D" id="3.30.70.270">
    <property type="match status" value="1"/>
</dbReference>
<dbReference type="Gene3D" id="3.30.1490.100">
    <property type="entry name" value="DNA polymerase, Y-family, little finger domain"/>
    <property type="match status" value="1"/>
</dbReference>
<reference evidence="5 6" key="1">
    <citation type="submission" date="2019-05" db="EMBL/GenBank/DDBJ databases">
        <title>Comparative genomics and metabolomics analyses of clavulanic acid producing Streptomyces species provides insight into specialized metabolism and evolution of beta-lactam biosynthetic gene clusters.</title>
        <authorList>
            <person name="Moore M.A."/>
            <person name="Cruz-Morales P."/>
            <person name="Barona Gomez F."/>
            <person name="Kapil T."/>
        </authorList>
    </citation>
    <scope>NUCLEOTIDE SEQUENCE [LARGE SCALE GENOMIC DNA]</scope>
    <source>
        <strain evidence="5 6">NRRL 5741</strain>
    </source>
</reference>
<comment type="similarity">
    <text evidence="1">Belongs to the DNA polymerase type-Y family.</text>
</comment>
<evidence type="ECO:0000259" key="4">
    <source>
        <dbReference type="PROSITE" id="PS50173"/>
    </source>
</evidence>
<evidence type="ECO:0000256" key="2">
    <source>
        <dbReference type="ARBA" id="ARBA00022763"/>
    </source>
</evidence>
<accession>A0A646KGI5</accession>
<dbReference type="SUPFAM" id="SSF100879">
    <property type="entry name" value="Lesion bypass DNA polymerase (Y-family), little finger domain"/>
    <property type="match status" value="1"/>
</dbReference>
<evidence type="ECO:0000313" key="6">
    <source>
        <dbReference type="Proteomes" id="UP000419138"/>
    </source>
</evidence>
<protein>
    <recommendedName>
        <fullName evidence="4">UmuC domain-containing protein</fullName>
    </recommendedName>
</protein>
<evidence type="ECO:0000313" key="5">
    <source>
        <dbReference type="EMBL" id="MQT01402.1"/>
    </source>
</evidence>
<dbReference type="EMBL" id="VCLA01000121">
    <property type="protein sequence ID" value="MQT01402.1"/>
    <property type="molecule type" value="Genomic_DNA"/>
</dbReference>